<dbReference type="PROSITE" id="PS51186">
    <property type="entry name" value="GNAT"/>
    <property type="match status" value="1"/>
</dbReference>
<evidence type="ECO:0000259" key="1">
    <source>
        <dbReference type="PROSITE" id="PS51186"/>
    </source>
</evidence>
<dbReference type="GO" id="GO:0016747">
    <property type="term" value="F:acyltransferase activity, transferring groups other than amino-acyl groups"/>
    <property type="evidence" value="ECO:0007669"/>
    <property type="project" value="InterPro"/>
</dbReference>
<dbReference type="Gene3D" id="3.40.630.30">
    <property type="match status" value="1"/>
</dbReference>
<accession>A0A0M7ADT1</accession>
<dbReference type="EMBL" id="CXWD01000014">
    <property type="protein sequence ID" value="CTQ73305.1"/>
    <property type="molecule type" value="Genomic_DNA"/>
</dbReference>
<dbReference type="STRING" id="388408.LAX5112_03496"/>
<feature type="domain" description="N-acetyltransferase" evidence="1">
    <location>
        <begin position="12"/>
        <end position="167"/>
    </location>
</feature>
<dbReference type="RefSeq" id="WP_144432181.1">
    <property type="nucleotide sequence ID" value="NZ_CXWD01000014.1"/>
</dbReference>
<dbReference type="SUPFAM" id="SSF55729">
    <property type="entry name" value="Acyl-CoA N-acyltransferases (Nat)"/>
    <property type="match status" value="1"/>
</dbReference>
<organism evidence="2 3">
    <name type="scientific">Roseibium alexandrii</name>
    <dbReference type="NCBI Taxonomy" id="388408"/>
    <lineage>
        <taxon>Bacteria</taxon>
        <taxon>Pseudomonadati</taxon>
        <taxon>Pseudomonadota</taxon>
        <taxon>Alphaproteobacteria</taxon>
        <taxon>Hyphomicrobiales</taxon>
        <taxon>Stappiaceae</taxon>
        <taxon>Roseibium</taxon>
    </lineage>
</organism>
<proteinExistence type="predicted"/>
<dbReference type="InterPro" id="IPR000182">
    <property type="entry name" value="GNAT_dom"/>
</dbReference>
<evidence type="ECO:0000313" key="2">
    <source>
        <dbReference type="EMBL" id="CTQ73305.1"/>
    </source>
</evidence>
<dbReference type="InterPro" id="IPR016181">
    <property type="entry name" value="Acyl_CoA_acyltransferase"/>
</dbReference>
<dbReference type="Pfam" id="PF00583">
    <property type="entry name" value="Acetyltransf_1"/>
    <property type="match status" value="1"/>
</dbReference>
<dbReference type="CDD" id="cd04301">
    <property type="entry name" value="NAT_SF"/>
    <property type="match status" value="1"/>
</dbReference>
<evidence type="ECO:0000313" key="3">
    <source>
        <dbReference type="Proteomes" id="UP000053235"/>
    </source>
</evidence>
<name>A0A0M7ADT1_9HYPH</name>
<dbReference type="AlphaFoldDB" id="A0A0M7ADT1"/>
<protein>
    <recommendedName>
        <fullName evidence="1">N-acetyltransferase domain-containing protein</fullName>
    </recommendedName>
</protein>
<keyword evidence="3" id="KW-1185">Reference proteome</keyword>
<reference evidence="3" key="1">
    <citation type="submission" date="2015-07" db="EMBL/GenBank/DDBJ databases">
        <authorList>
            <person name="Rodrigo-Torres Lidia"/>
            <person name="Arahal R.David."/>
        </authorList>
    </citation>
    <scope>NUCLEOTIDE SEQUENCE [LARGE SCALE GENOMIC DNA]</scope>
    <source>
        <strain evidence="3">CECT 5112</strain>
    </source>
</reference>
<gene>
    <name evidence="2" type="ORF">LAX5112_03496</name>
</gene>
<dbReference type="OrthoDB" id="7585366at2"/>
<dbReference type="Proteomes" id="UP000053235">
    <property type="component" value="Unassembled WGS sequence"/>
</dbReference>
<sequence>MLQGLRTLPKGLSLRPARPSDAAFVRKLVDDRYTDLKSHPNVSRDQYENLMEMQVIAQSTGYGAAYPNAVYLVIEKNGQRIGSLTLDWGGGSAHVVSLAFIKKAQGKGYGQVIIHALQQACIQSSCPLTVTCWTQNIGLLNYLLTTGFIPEQAEPDAVQVLMRWLPAAPQTDAAPLS</sequence>